<feature type="transmembrane region" description="Helical" evidence="1">
    <location>
        <begin position="199"/>
        <end position="220"/>
    </location>
</feature>
<proteinExistence type="predicted"/>
<protein>
    <submittedName>
        <fullName evidence="2">DUF2270 domain-containing protein</fullName>
    </submittedName>
</protein>
<dbReference type="InterPro" id="IPR014470">
    <property type="entry name" value="UCP01500"/>
</dbReference>
<keyword evidence="1" id="KW-0472">Membrane</keyword>
<accession>A0A3G4ZN31</accession>
<keyword evidence="1" id="KW-0812">Transmembrane</keyword>
<keyword evidence="1" id="KW-1133">Transmembrane helix</keyword>
<evidence type="ECO:0000313" key="2">
    <source>
        <dbReference type="EMBL" id="AYV76275.1"/>
    </source>
</evidence>
<dbReference type="Pfam" id="PF10028">
    <property type="entry name" value="DUF2270"/>
    <property type="match status" value="1"/>
</dbReference>
<gene>
    <name evidence="2" type="ORF">Terrestrivirus5_97</name>
</gene>
<reference evidence="2" key="1">
    <citation type="submission" date="2018-10" db="EMBL/GenBank/DDBJ databases">
        <title>Hidden diversity of soil giant viruses.</title>
        <authorList>
            <person name="Schulz F."/>
            <person name="Alteio L."/>
            <person name="Goudeau D."/>
            <person name="Ryan E.M."/>
            <person name="Malmstrom R.R."/>
            <person name="Blanchard J."/>
            <person name="Woyke T."/>
        </authorList>
    </citation>
    <scope>NUCLEOTIDE SEQUENCE</scope>
    <source>
        <strain evidence="2">TEV1</strain>
    </source>
</reference>
<feature type="transmembrane region" description="Helical" evidence="1">
    <location>
        <begin position="177"/>
        <end position="193"/>
    </location>
</feature>
<name>A0A3G4ZN31_9VIRU</name>
<sequence>MSMQDDPEQHLLTPIPIRDNSQDAVYTDYKIREQDKGSFLIHMHRAEVGRLTLYRTRLDTTTYWAMTSLGLFSVYLINQESTPHYFYIFIFAIISFYLMIESRRYILYDIIKHRVRFHEKFIVPQVFANRTIDDNNLTNVTNETNTNIWAENMVDNFVNVKRSITFMDALIIRFKRVYFYLYLILYLSWVLKLTYLFDLITFIVVTAIYVGGICGLRITLSCRKKCAESEIDV</sequence>
<organism evidence="2">
    <name type="scientific">Terrestrivirus sp</name>
    <dbReference type="NCBI Taxonomy" id="2487775"/>
    <lineage>
        <taxon>Viruses</taxon>
        <taxon>Varidnaviria</taxon>
        <taxon>Bamfordvirae</taxon>
        <taxon>Nucleocytoviricota</taxon>
        <taxon>Megaviricetes</taxon>
        <taxon>Imitervirales</taxon>
        <taxon>Mimiviridae</taxon>
        <taxon>Klosneuvirinae</taxon>
    </lineage>
</organism>
<evidence type="ECO:0000256" key="1">
    <source>
        <dbReference type="SAM" id="Phobius"/>
    </source>
</evidence>
<dbReference type="EMBL" id="MK071983">
    <property type="protein sequence ID" value="AYV76275.1"/>
    <property type="molecule type" value="Genomic_DNA"/>
</dbReference>
<feature type="transmembrane region" description="Helical" evidence="1">
    <location>
        <begin position="84"/>
        <end position="100"/>
    </location>
</feature>